<proteinExistence type="predicted"/>
<reference evidence="2" key="1">
    <citation type="submission" date="2018-05" db="EMBL/GenBank/DDBJ databases">
        <title>Leptospira yasudae sp. nov. and Leptospira stimsonii sp. nov., two pathogenic species of the genus Leptospira isolated from environmental sources.</title>
        <authorList>
            <person name="Casanovas-Massana A."/>
            <person name="Hamond C."/>
            <person name="Santos L.A."/>
            <person name="Hacker K.P."/>
            <person name="Balassiano I."/>
            <person name="Medeiros M.A."/>
            <person name="Reis M.G."/>
            <person name="Ko A.I."/>
            <person name="Wunder E.A."/>
        </authorList>
    </citation>
    <scope>NUCLEOTIDE SEQUENCE [LARGE SCALE GENOMIC DNA]</scope>
    <source>
        <strain evidence="2">Yale</strain>
    </source>
</reference>
<sequence length="70" mass="8217">MNFEIDRFLILGSILSFSFQSLKKKGSRKVNVQAVTLQKEFGNSDFERSKRMSLDFRGFTRFLEYRNSGI</sequence>
<name>A0A396Z2B6_9LEPT</name>
<organism evidence="1 2">
    <name type="scientific">Leptospira stimsonii</name>
    <dbReference type="NCBI Taxonomy" id="2202203"/>
    <lineage>
        <taxon>Bacteria</taxon>
        <taxon>Pseudomonadati</taxon>
        <taxon>Spirochaetota</taxon>
        <taxon>Spirochaetia</taxon>
        <taxon>Leptospirales</taxon>
        <taxon>Leptospiraceae</taxon>
        <taxon>Leptospira</taxon>
    </lineage>
</organism>
<protein>
    <submittedName>
        <fullName evidence="1">Uncharacterized protein</fullName>
    </submittedName>
</protein>
<dbReference type="EMBL" id="QHCT01000003">
    <property type="protein sequence ID" value="RHX89612.1"/>
    <property type="molecule type" value="Genomic_DNA"/>
</dbReference>
<dbReference type="Proteomes" id="UP000265798">
    <property type="component" value="Unassembled WGS sequence"/>
</dbReference>
<dbReference type="AlphaFoldDB" id="A0A396Z2B6"/>
<evidence type="ECO:0000313" key="1">
    <source>
        <dbReference type="EMBL" id="RHX89612.1"/>
    </source>
</evidence>
<evidence type="ECO:0000313" key="2">
    <source>
        <dbReference type="Proteomes" id="UP000265798"/>
    </source>
</evidence>
<comment type="caution">
    <text evidence="1">The sequence shown here is derived from an EMBL/GenBank/DDBJ whole genome shotgun (WGS) entry which is preliminary data.</text>
</comment>
<gene>
    <name evidence="1" type="ORF">DLM75_11615</name>
</gene>
<accession>A0A396Z2B6</accession>